<dbReference type="PATRIC" id="fig|261654.4.peg.737"/>
<dbReference type="STRING" id="261654.GA0070611_0720"/>
<dbReference type="InterPro" id="IPR001846">
    <property type="entry name" value="VWF_type-D"/>
</dbReference>
<dbReference type="Pfam" id="PF00094">
    <property type="entry name" value="VWD"/>
    <property type="match status" value="1"/>
</dbReference>
<keyword evidence="3" id="KW-1185">Reference proteome</keyword>
<proteinExistence type="predicted"/>
<dbReference type="Proteomes" id="UP000199385">
    <property type="component" value="Chromosome I"/>
</dbReference>
<gene>
    <name evidence="2" type="ORF">GA0070611_0720</name>
</gene>
<accession>A0A1A8Z4R0</accession>
<sequence length="610" mass="62903">MGLFARTRGTTRRLAGVTTLAVLLMLGGPARLADAAPSSAGLKAWQSEITKVPQPSARGCFTADYPRLAWHRTSCAAAPDLPMTPKHSIRPLVVGSGNDISAQAPSGFISESSGTFENIVNVTSESSPIANAGPPVADAYTLQINTDFFASTACAGSPNPGCRGWEQFVYANDGSSGLVFIQYWLLQYNAACPAGGWTQFSFTGDPDIYCYRNSPGATPVPDQPITNLGALRLTGTVSASSDSATLFVGATAYTAGGSNSVNAAAGWTVSEFNVFGYGGNADGGGQATFNSGASLNVRTRITYGGTAAPVCAAQGFTGETNNLDFGTPAPSFTPPGPAVVFVENTTGGAATNCAAATVVGDTHQHTFAGLLYDFQASGDFVEAQAGSGFEVQTRKVSGAPTWPNASVDRSVATRMGTTKVALCDGKSLVVDGRTTDIQSEGALHLPSGVDIHRVGNVYVVTDQSGNSIRVTVNSGYIDVAVGLGSSATQAVGLLGNPGGDPKLLAGRDGTRYAVPLSFDELYQKFGASWRVNPLRTLLAPCATVASGNPSAPFFAGNLTDDVRKRAESVCLQARVTPEWLDTCTLDVAVVGDRAASTYVGLAPPVVNGNR</sequence>
<evidence type="ECO:0000313" key="2">
    <source>
        <dbReference type="EMBL" id="SBT38921.1"/>
    </source>
</evidence>
<evidence type="ECO:0000259" key="1">
    <source>
        <dbReference type="PROSITE" id="PS51233"/>
    </source>
</evidence>
<protein>
    <submittedName>
        <fullName evidence="2">von Willebrand factor type D domain-containing protein</fullName>
    </submittedName>
</protein>
<dbReference type="PROSITE" id="PS51233">
    <property type="entry name" value="VWFD"/>
    <property type="match status" value="1"/>
</dbReference>
<feature type="domain" description="VWFD" evidence="1">
    <location>
        <begin position="354"/>
        <end position="542"/>
    </location>
</feature>
<dbReference type="EMBL" id="LT594323">
    <property type="protein sequence ID" value="SBT38921.1"/>
    <property type="molecule type" value="Genomic_DNA"/>
</dbReference>
<dbReference type="AlphaFoldDB" id="A0A1A8Z4R0"/>
<name>A0A1A8Z4R0_9ACTN</name>
<organism evidence="2 3">
    <name type="scientific">Micromonospora auratinigra</name>
    <dbReference type="NCBI Taxonomy" id="261654"/>
    <lineage>
        <taxon>Bacteria</taxon>
        <taxon>Bacillati</taxon>
        <taxon>Actinomycetota</taxon>
        <taxon>Actinomycetes</taxon>
        <taxon>Micromonosporales</taxon>
        <taxon>Micromonosporaceae</taxon>
        <taxon>Micromonospora</taxon>
    </lineage>
</organism>
<reference evidence="3" key="1">
    <citation type="submission" date="2016-06" db="EMBL/GenBank/DDBJ databases">
        <authorList>
            <person name="Varghese N."/>
            <person name="Submissions Spin"/>
        </authorList>
    </citation>
    <scope>NUCLEOTIDE SEQUENCE [LARGE SCALE GENOMIC DNA]</scope>
    <source>
        <strain evidence="3">DSM 44815</strain>
    </source>
</reference>
<evidence type="ECO:0000313" key="3">
    <source>
        <dbReference type="Proteomes" id="UP000199385"/>
    </source>
</evidence>